<evidence type="ECO:0000259" key="1">
    <source>
        <dbReference type="Pfam" id="PF13480"/>
    </source>
</evidence>
<dbReference type="InterPro" id="IPR050644">
    <property type="entry name" value="PG_Glycine_Bridge_Synth"/>
</dbReference>
<dbReference type="PANTHER" id="PTHR36174">
    <property type="entry name" value="LIPID II:GLYCINE GLYCYLTRANSFERASE"/>
    <property type="match status" value="1"/>
</dbReference>
<keyword evidence="3" id="KW-1185">Reference proteome</keyword>
<dbReference type="AlphaFoldDB" id="A0A7W6NUL6"/>
<dbReference type="RefSeq" id="WP_183994631.1">
    <property type="nucleotide sequence ID" value="NZ_JACIEH010000001.1"/>
</dbReference>
<dbReference type="InterPro" id="IPR038740">
    <property type="entry name" value="BioF2-like_GNAT_dom"/>
</dbReference>
<dbReference type="PANTHER" id="PTHR36174:SF1">
    <property type="entry name" value="LIPID II:GLYCINE GLYCYLTRANSFERASE"/>
    <property type="match status" value="1"/>
</dbReference>
<dbReference type="Proteomes" id="UP000557392">
    <property type="component" value="Unassembled WGS sequence"/>
</dbReference>
<evidence type="ECO:0000313" key="3">
    <source>
        <dbReference type="Proteomes" id="UP000557392"/>
    </source>
</evidence>
<gene>
    <name evidence="2" type="ORF">GGR46_000722</name>
</gene>
<dbReference type="InterPro" id="IPR017469">
    <property type="entry name" value="PEP-CTERM_FemAB-rel"/>
</dbReference>
<name>A0A7W6NUL6_9SPHN</name>
<dbReference type="Pfam" id="PF13480">
    <property type="entry name" value="Acetyltransf_6"/>
    <property type="match status" value="1"/>
</dbReference>
<accession>A0A7W6NUL6</accession>
<feature type="domain" description="BioF2-like acetyltransferase" evidence="1">
    <location>
        <begin position="166"/>
        <end position="298"/>
    </location>
</feature>
<dbReference type="NCBIfam" id="TIGR03019">
    <property type="entry name" value="pepcterm_femAB"/>
    <property type="match status" value="1"/>
</dbReference>
<organism evidence="2 3">
    <name type="scientific">Sphingomonas kyeonggiensis</name>
    <dbReference type="NCBI Taxonomy" id="1268553"/>
    <lineage>
        <taxon>Bacteria</taxon>
        <taxon>Pseudomonadati</taxon>
        <taxon>Pseudomonadota</taxon>
        <taxon>Alphaproteobacteria</taxon>
        <taxon>Sphingomonadales</taxon>
        <taxon>Sphingomonadaceae</taxon>
        <taxon>Sphingomonas</taxon>
    </lineage>
</organism>
<dbReference type="Gene3D" id="3.40.630.30">
    <property type="match status" value="1"/>
</dbReference>
<dbReference type="EMBL" id="JACIEH010000001">
    <property type="protein sequence ID" value="MBB4097189.1"/>
    <property type="molecule type" value="Genomic_DNA"/>
</dbReference>
<reference evidence="2 3" key="1">
    <citation type="submission" date="2020-08" db="EMBL/GenBank/DDBJ databases">
        <title>Genomic Encyclopedia of Type Strains, Phase IV (KMG-IV): sequencing the most valuable type-strain genomes for metagenomic binning, comparative biology and taxonomic classification.</title>
        <authorList>
            <person name="Goeker M."/>
        </authorList>
    </citation>
    <scope>NUCLEOTIDE SEQUENCE [LARGE SCALE GENOMIC DNA]</scope>
    <source>
        <strain evidence="2 3">DSM 101806</strain>
    </source>
</reference>
<evidence type="ECO:0000313" key="2">
    <source>
        <dbReference type="EMBL" id="MBB4097189.1"/>
    </source>
</evidence>
<proteinExistence type="predicted"/>
<protein>
    <submittedName>
        <fullName evidence="2">FemAB-related protein (PEP-CTERM system-associated)</fullName>
    </submittedName>
</protein>
<comment type="caution">
    <text evidence="2">The sequence shown here is derived from an EMBL/GenBank/DDBJ whole genome shotgun (WGS) entry which is preliminary data.</text>
</comment>
<sequence>MNAPLLAKPVALRIADLGDEIERARIGAFVHDHPEGTPFHLPAWSVAVARGCGQKSHYLVAEDARGELTGVMPLTEIYSPIFGKVLASAGFGVGGGILAHDPRIVSQMAEHAWALAQTLKCPVMEVRGGPLPGPEWSVDDTRYLGFVRDLAADDDAQLLAIPRKQRAEVRKALETDLQISTGCHADDVAAHYAVYAESVRNLGTPVFPRSLFSEVLREFGNSADVLVVRHDGVAVSSVLSLYWKGIVYPYWGGGTRAARALRANDRMYFELMRHARTKGCKRFDFGRSKVGTGPAAFKKNWGFEPKPLAYYDRVAEGAKPRDASPVNPKYSLQVRVWSKLPLWIANRAGPLIAKGLG</sequence>
<dbReference type="InterPro" id="IPR016181">
    <property type="entry name" value="Acyl_CoA_acyltransferase"/>
</dbReference>
<dbReference type="SUPFAM" id="SSF55729">
    <property type="entry name" value="Acyl-CoA N-acyltransferases (Nat)"/>
    <property type="match status" value="1"/>
</dbReference>